<dbReference type="InterPro" id="IPR029041">
    <property type="entry name" value="FAD-linked_oxidoreductase-like"/>
</dbReference>
<accession>A0A4R6KTX5</accession>
<keyword evidence="4" id="KW-1185">Reference proteome</keyword>
<sequence>MRADRAILFKLATSERLEHLVKGFPGGEANAYRAASRYVAGRTRDDALRVTADQLAKGHGVSLDLFGELSTDPADAARVVDDYLELARLIQEPPADVWLSVDLSHLALDVDPAGCADLLARLVQAMPEGRRVQVGAEDTGRTDKVLRCVLDVAGRGLADRLGATVQANLLRSPDDADALTAAGVQIRLVKGAYVEPSGAHPYGEPTDVAYLQLAHRLAAGGAQWSMATHDGRLREAILLALGPVPVEQLLGVRPETLTDLTARGIPTRVYVPYGPNWFRYWLRRVAESRGA</sequence>
<evidence type="ECO:0000259" key="2">
    <source>
        <dbReference type="Pfam" id="PF01619"/>
    </source>
</evidence>
<reference evidence="3 4" key="1">
    <citation type="submission" date="2019-03" db="EMBL/GenBank/DDBJ databases">
        <title>Genomic Encyclopedia of Type Strains, Phase III (KMG-III): the genomes of soil and plant-associated and newly described type strains.</title>
        <authorList>
            <person name="Whitman W."/>
        </authorList>
    </citation>
    <scope>NUCLEOTIDE SEQUENCE [LARGE SCALE GENOMIC DNA]</scope>
    <source>
        <strain evidence="3 4">VKM Ac-2527</strain>
    </source>
</reference>
<proteinExistence type="predicted"/>
<dbReference type="Pfam" id="PF01619">
    <property type="entry name" value="Pro_dh"/>
    <property type="match status" value="1"/>
</dbReference>
<gene>
    <name evidence="3" type="ORF">EV643_101792</name>
</gene>
<dbReference type="RefSeq" id="WP_133798516.1">
    <property type="nucleotide sequence ID" value="NZ_SNWQ01000001.1"/>
</dbReference>
<comment type="caution">
    <text evidence="3">The sequence shown here is derived from an EMBL/GenBank/DDBJ whole genome shotgun (WGS) entry which is preliminary data.</text>
</comment>
<dbReference type="GO" id="GO:0004657">
    <property type="term" value="F:proline dehydrogenase activity"/>
    <property type="evidence" value="ECO:0007669"/>
    <property type="project" value="UniProtKB-ARBA"/>
</dbReference>
<keyword evidence="1" id="KW-0560">Oxidoreductase</keyword>
<dbReference type="SUPFAM" id="SSF51730">
    <property type="entry name" value="FAD-linked oxidoreductase"/>
    <property type="match status" value="1"/>
</dbReference>
<name>A0A4R6KTX5_9ACTN</name>
<organism evidence="3 4">
    <name type="scientific">Kribbella caucasensis</name>
    <dbReference type="NCBI Taxonomy" id="2512215"/>
    <lineage>
        <taxon>Bacteria</taxon>
        <taxon>Bacillati</taxon>
        <taxon>Actinomycetota</taxon>
        <taxon>Actinomycetes</taxon>
        <taxon>Propionibacteriales</taxon>
        <taxon>Kribbellaceae</taxon>
        <taxon>Kribbella</taxon>
    </lineage>
</organism>
<dbReference type="EMBL" id="SNWQ01000001">
    <property type="protein sequence ID" value="TDO54998.1"/>
    <property type="molecule type" value="Genomic_DNA"/>
</dbReference>
<dbReference type="Proteomes" id="UP000295388">
    <property type="component" value="Unassembled WGS sequence"/>
</dbReference>
<dbReference type="InterPro" id="IPR002872">
    <property type="entry name" value="Proline_DH_dom"/>
</dbReference>
<dbReference type="AlphaFoldDB" id="A0A4R6KTX5"/>
<dbReference type="Gene3D" id="3.20.20.220">
    <property type="match status" value="1"/>
</dbReference>
<evidence type="ECO:0000256" key="1">
    <source>
        <dbReference type="ARBA" id="ARBA00023002"/>
    </source>
</evidence>
<feature type="domain" description="Proline dehydrogenase" evidence="2">
    <location>
        <begin position="52"/>
        <end position="288"/>
    </location>
</feature>
<protein>
    <submittedName>
        <fullName evidence="3">L-proline dehydrogenase</fullName>
    </submittedName>
</protein>
<dbReference type="OrthoDB" id="9773461at2"/>
<evidence type="ECO:0000313" key="3">
    <source>
        <dbReference type="EMBL" id="TDO54998.1"/>
    </source>
</evidence>
<evidence type="ECO:0000313" key="4">
    <source>
        <dbReference type="Proteomes" id="UP000295388"/>
    </source>
</evidence>
<dbReference type="GO" id="GO:0006562">
    <property type="term" value="P:L-proline catabolic process"/>
    <property type="evidence" value="ECO:0007669"/>
    <property type="project" value="UniProtKB-ARBA"/>
</dbReference>